<name>A0A2A2EMK4_9GAMM</name>
<keyword evidence="2" id="KW-1185">Reference proteome</keyword>
<reference evidence="1 2" key="1">
    <citation type="submission" date="2017-08" db="EMBL/GenBank/DDBJ databases">
        <title>Halomonas alkalisoli sp. nov., isolated from saline alkaline soil.</title>
        <authorList>
            <person name="Wang D."/>
            <person name="Zhang G."/>
        </authorList>
    </citation>
    <scope>NUCLEOTIDE SEQUENCE [LARGE SCALE GENOMIC DNA]</scope>
    <source>
        <strain evidence="1 2">WRN001</strain>
    </source>
</reference>
<accession>A0A2A2EMK4</accession>
<dbReference type="Proteomes" id="UP000217771">
    <property type="component" value="Unassembled WGS sequence"/>
</dbReference>
<dbReference type="EMBL" id="NSKB01000016">
    <property type="protein sequence ID" value="PAU74056.1"/>
    <property type="molecule type" value="Genomic_DNA"/>
</dbReference>
<comment type="caution">
    <text evidence="1">The sequence shown here is derived from an EMBL/GenBank/DDBJ whole genome shotgun (WGS) entry which is preliminary data.</text>
</comment>
<sequence>MDQRKLETVEWLERHREILVQTSCLDVTPAPPIALIEIYGVKAQMLGPLIRDDELVGWISVHENKNTREWMPNEISYLNKAVQEVHEILDSKNQ</sequence>
<evidence type="ECO:0000313" key="1">
    <source>
        <dbReference type="EMBL" id="PAU74056.1"/>
    </source>
</evidence>
<evidence type="ECO:0000313" key="2">
    <source>
        <dbReference type="Proteomes" id="UP000217771"/>
    </source>
</evidence>
<gene>
    <name evidence="1" type="ORF">CK498_24455</name>
</gene>
<protein>
    <recommendedName>
        <fullName evidence="3">GAF domain-containing protein</fullName>
    </recommendedName>
</protein>
<proteinExistence type="predicted"/>
<dbReference type="Gene3D" id="3.30.450.40">
    <property type="match status" value="1"/>
</dbReference>
<organism evidence="1 2">
    <name type="scientific">Halomonas salipaludis</name>
    <dbReference type="NCBI Taxonomy" id="2032625"/>
    <lineage>
        <taxon>Bacteria</taxon>
        <taxon>Pseudomonadati</taxon>
        <taxon>Pseudomonadota</taxon>
        <taxon>Gammaproteobacteria</taxon>
        <taxon>Oceanospirillales</taxon>
        <taxon>Halomonadaceae</taxon>
        <taxon>Halomonas</taxon>
    </lineage>
</organism>
<dbReference type="AlphaFoldDB" id="A0A2A2EMK4"/>
<evidence type="ECO:0008006" key="3">
    <source>
        <dbReference type="Google" id="ProtNLM"/>
    </source>
</evidence>
<dbReference type="SUPFAM" id="SSF55781">
    <property type="entry name" value="GAF domain-like"/>
    <property type="match status" value="1"/>
</dbReference>
<dbReference type="InterPro" id="IPR029016">
    <property type="entry name" value="GAF-like_dom_sf"/>
</dbReference>